<evidence type="ECO:0000313" key="1">
    <source>
        <dbReference type="EMBL" id="GIY14437.1"/>
    </source>
</evidence>
<keyword evidence="2" id="KW-1185">Reference proteome</keyword>
<organism evidence="1 2">
    <name type="scientific">Caerostris extrusa</name>
    <name type="common">Bark spider</name>
    <name type="synonym">Caerostris bankana</name>
    <dbReference type="NCBI Taxonomy" id="172846"/>
    <lineage>
        <taxon>Eukaryota</taxon>
        <taxon>Metazoa</taxon>
        <taxon>Ecdysozoa</taxon>
        <taxon>Arthropoda</taxon>
        <taxon>Chelicerata</taxon>
        <taxon>Arachnida</taxon>
        <taxon>Araneae</taxon>
        <taxon>Araneomorphae</taxon>
        <taxon>Entelegynae</taxon>
        <taxon>Araneoidea</taxon>
        <taxon>Araneidae</taxon>
        <taxon>Caerostris</taxon>
    </lineage>
</organism>
<name>A0AAV4QYX8_CAEEX</name>
<accession>A0AAV4QYX8</accession>
<comment type="caution">
    <text evidence="1">The sequence shown here is derived from an EMBL/GenBank/DDBJ whole genome shotgun (WGS) entry which is preliminary data.</text>
</comment>
<evidence type="ECO:0000313" key="2">
    <source>
        <dbReference type="Proteomes" id="UP001054945"/>
    </source>
</evidence>
<dbReference type="AlphaFoldDB" id="A0AAV4QYX8"/>
<dbReference type="Proteomes" id="UP001054945">
    <property type="component" value="Unassembled WGS sequence"/>
</dbReference>
<proteinExistence type="predicted"/>
<sequence>MAPRYYINERAHNRADFKRCHMDGVKEWGKPIKNPQNSSNLHIAGPSATRAHLARPFHYTLLKVSRHVFPWAFQMHFIQLSNFSDSEGLCRPPIDSRFLFKKTLPSQIDVAQNMRNRMIESMPLKTTHFFRGHVPFSDRVSALYK</sequence>
<protein>
    <submittedName>
        <fullName evidence="1">Uncharacterized protein</fullName>
    </submittedName>
</protein>
<dbReference type="EMBL" id="BPLR01007084">
    <property type="protein sequence ID" value="GIY14437.1"/>
    <property type="molecule type" value="Genomic_DNA"/>
</dbReference>
<reference evidence="1 2" key="1">
    <citation type="submission" date="2021-06" db="EMBL/GenBank/DDBJ databases">
        <title>Caerostris extrusa draft genome.</title>
        <authorList>
            <person name="Kono N."/>
            <person name="Arakawa K."/>
        </authorList>
    </citation>
    <scope>NUCLEOTIDE SEQUENCE [LARGE SCALE GENOMIC DNA]</scope>
</reference>
<gene>
    <name evidence="1" type="ORF">CEXT_775611</name>
</gene>